<keyword evidence="9" id="KW-0560">Oxidoreductase</keyword>
<keyword evidence="8 13" id="KW-0521">NADP</keyword>
<dbReference type="Pfam" id="PF00180">
    <property type="entry name" value="Iso_dh"/>
    <property type="match status" value="1"/>
</dbReference>
<evidence type="ECO:0000256" key="7">
    <source>
        <dbReference type="ARBA" id="ARBA00022842"/>
    </source>
</evidence>
<feature type="domain" description="Isopropylmalate dehydrogenase-like" evidence="18">
    <location>
        <begin position="31"/>
        <end position="462"/>
    </location>
</feature>
<feature type="binding site" evidence="13">
    <location>
        <position position="402"/>
    </location>
    <ligand>
        <name>NADP(+)</name>
        <dbReference type="ChEBI" id="CHEBI:58349"/>
    </ligand>
</feature>
<keyword evidence="4 17" id="KW-0329">Glyoxylate bypass</keyword>
<dbReference type="InterPro" id="IPR024084">
    <property type="entry name" value="IsoPropMal-DH-like_dom"/>
</dbReference>
<reference evidence="19" key="1">
    <citation type="submission" date="2020-07" db="EMBL/GenBank/DDBJ databases">
        <title>Huge and variable diversity of episymbiotic CPR bacteria and DPANN archaea in groundwater ecosystems.</title>
        <authorList>
            <person name="He C.Y."/>
            <person name="Keren R."/>
            <person name="Whittaker M."/>
            <person name="Farag I.F."/>
            <person name="Doudna J."/>
            <person name="Cate J.H.D."/>
            <person name="Banfield J.F."/>
        </authorList>
    </citation>
    <scope>NUCLEOTIDE SEQUENCE</scope>
    <source>
        <strain evidence="19">NC_groundwater_580_Pr5_B-0.1um_64_19</strain>
    </source>
</reference>
<dbReference type="PROSITE" id="PS00470">
    <property type="entry name" value="IDH_IMDH"/>
    <property type="match status" value="1"/>
</dbReference>
<evidence type="ECO:0000256" key="5">
    <source>
        <dbReference type="ARBA" id="ARBA00022532"/>
    </source>
</evidence>
<feature type="site" description="Critical for catalysis" evidence="15">
    <location>
        <position position="161"/>
    </location>
</feature>
<comment type="cofactor">
    <cofactor evidence="14">
        <name>Mg(2+)</name>
        <dbReference type="ChEBI" id="CHEBI:18420"/>
    </cofactor>
    <cofactor evidence="14">
        <name>Mn(2+)</name>
        <dbReference type="ChEBI" id="CHEBI:29035"/>
    </cofactor>
    <text evidence="14">Binds 1 Mg(2+) or Mn(2+) ion per subunit.</text>
</comment>
<dbReference type="PANTHER" id="PTHR43504">
    <property type="entry name" value="ISOCITRATE DEHYDROGENASE [NADP]"/>
    <property type="match status" value="1"/>
</dbReference>
<evidence type="ECO:0000256" key="1">
    <source>
        <dbReference type="ARBA" id="ARBA00001936"/>
    </source>
</evidence>
<sequence length="486" mass="54088">MAASYNGVAVPEDGARIEYSGGRFHVPDNPILPFIEGDGTGRDIWKASRRVFDAAVQKAYGGKRRVAWYEVFAGEKAFTRFKTWLPDETVDAIRDLRVAIKGPLTTPVGGGIRSLNVTLRQTLDLYGCIRPVRYYQGVPSPVKHPERMNIVIFRENTEDVYAGIEWKQGTPEAKKIIDFINHEMLKGTKKRVREDSGVGIKPISASGTKRLVRMAIRYALANHRKSVTMMHKGNIQKFTEGAFREWGYELATSEFRDQVITERESWIVGNKDKDPGLTVEQNAALIEPGLEFASGDFRKQIYAEVKSVLDAIYATHGKGAWKQKLMISDRIADSIFQQVITRPEEYSVLATPNLNGDYISDACAAQVGGLGIAPGANVGDQHAIFEATHGTAPKYADKDVINPGSVILSGVMMFDFLEWKEAARLIEVAMERTIQQKVVTYDFERLMEGAKKVKTSEFADAIIRNMETVGPGAAAEEIEQLHPERA</sequence>
<comment type="similarity">
    <text evidence="2">Belongs to the isocitrate and isopropylmalate dehydrogenases family.</text>
</comment>
<feature type="site" description="Critical for catalysis" evidence="15">
    <location>
        <position position="232"/>
    </location>
</feature>
<evidence type="ECO:0000256" key="12">
    <source>
        <dbReference type="PIRSR" id="PIRSR604439-1"/>
    </source>
</evidence>
<keyword evidence="10 14" id="KW-0464">Manganese</keyword>
<evidence type="ECO:0000313" key="19">
    <source>
        <dbReference type="EMBL" id="MBI2677631.1"/>
    </source>
</evidence>
<dbReference type="GO" id="GO:0004450">
    <property type="term" value="F:isocitrate dehydrogenase (NADP+) activity"/>
    <property type="evidence" value="ECO:0007669"/>
    <property type="project" value="UniProtKB-UniRule"/>
</dbReference>
<evidence type="ECO:0000256" key="13">
    <source>
        <dbReference type="PIRSR" id="PIRSR604439-2"/>
    </source>
</evidence>
<evidence type="ECO:0000256" key="17">
    <source>
        <dbReference type="RuleBase" id="RU004446"/>
    </source>
</evidence>
<feature type="modified residue" description="N6-acetyllysine" evidence="16">
    <location>
        <position position="143"/>
    </location>
</feature>
<gene>
    <name evidence="19" type="ORF">HYX28_02500</name>
</gene>
<dbReference type="InterPro" id="IPR004439">
    <property type="entry name" value="Isocitrate_DH_NADP_dimer_prok"/>
</dbReference>
<keyword evidence="6 17" id="KW-0479">Metal-binding</keyword>
<evidence type="ECO:0000256" key="6">
    <source>
        <dbReference type="ARBA" id="ARBA00022723"/>
    </source>
</evidence>
<feature type="binding site" evidence="12">
    <location>
        <position position="120"/>
    </location>
    <ligand>
        <name>D-threo-isocitrate</name>
        <dbReference type="ChEBI" id="CHEBI:15562"/>
    </ligand>
</feature>
<protein>
    <recommendedName>
        <fullName evidence="17">Isocitrate dehydrogenase [NADP]</fullName>
        <ecNumber evidence="17">1.1.1.42</ecNumber>
    </recommendedName>
</protein>
<evidence type="ECO:0000256" key="14">
    <source>
        <dbReference type="PIRSR" id="PIRSR604439-3"/>
    </source>
</evidence>
<keyword evidence="7 14" id="KW-0460">Magnesium</keyword>
<feature type="binding site" evidence="12">
    <location>
        <position position="130"/>
    </location>
    <ligand>
        <name>D-threo-isocitrate</name>
        <dbReference type="ChEBI" id="CHEBI:15562"/>
    </ligand>
</feature>
<dbReference type="Proteomes" id="UP000779809">
    <property type="component" value="Unassembled WGS sequence"/>
</dbReference>
<dbReference type="SUPFAM" id="SSF53659">
    <property type="entry name" value="Isocitrate/Isopropylmalate dehydrogenase-like"/>
    <property type="match status" value="1"/>
</dbReference>
<comment type="subunit">
    <text evidence="3">Homodimer.</text>
</comment>
<proteinExistence type="inferred from homology"/>
<evidence type="ECO:0000256" key="10">
    <source>
        <dbReference type="ARBA" id="ARBA00023211"/>
    </source>
</evidence>
<dbReference type="Gene3D" id="3.40.718.10">
    <property type="entry name" value="Isopropylmalate Dehydrogenase"/>
    <property type="match status" value="2"/>
</dbReference>
<dbReference type="PANTHER" id="PTHR43504:SF1">
    <property type="entry name" value="ISOCITRATE DEHYDROGENASE [NADP]"/>
    <property type="match status" value="1"/>
</dbReference>
<dbReference type="InterPro" id="IPR019818">
    <property type="entry name" value="IsoCit/isopropylmalate_DH_CS"/>
</dbReference>
<keyword evidence="5 17" id="KW-0816">Tricarboxylic acid cycle</keyword>
<dbReference type="GO" id="GO:0000287">
    <property type="term" value="F:magnesium ion binding"/>
    <property type="evidence" value="ECO:0007669"/>
    <property type="project" value="InterPro"/>
</dbReference>
<comment type="catalytic activity">
    <reaction evidence="11">
        <text>D-threo-isocitrate + NADP(+) = 2-oxoglutarate + CO2 + NADPH</text>
        <dbReference type="Rhea" id="RHEA:19629"/>
        <dbReference type="ChEBI" id="CHEBI:15562"/>
        <dbReference type="ChEBI" id="CHEBI:16526"/>
        <dbReference type="ChEBI" id="CHEBI:16810"/>
        <dbReference type="ChEBI" id="CHEBI:57783"/>
        <dbReference type="ChEBI" id="CHEBI:58349"/>
        <dbReference type="EC" id="1.1.1.42"/>
    </reaction>
</comment>
<evidence type="ECO:0000313" key="20">
    <source>
        <dbReference type="Proteomes" id="UP000779809"/>
    </source>
</evidence>
<evidence type="ECO:0000256" key="3">
    <source>
        <dbReference type="ARBA" id="ARBA00011738"/>
    </source>
</evidence>
<evidence type="ECO:0000256" key="4">
    <source>
        <dbReference type="ARBA" id="ARBA00022435"/>
    </source>
</evidence>
<name>A0A932A6J7_9BACT</name>
<dbReference type="AlphaFoldDB" id="A0A932A6J7"/>
<feature type="binding site" evidence="13">
    <location>
        <position position="105"/>
    </location>
    <ligand>
        <name>NADP(+)</name>
        <dbReference type="ChEBI" id="CHEBI:58349"/>
    </ligand>
</feature>
<dbReference type="GO" id="GO:0051287">
    <property type="term" value="F:NAD binding"/>
    <property type="evidence" value="ECO:0007669"/>
    <property type="project" value="InterPro"/>
</dbReference>
<evidence type="ECO:0000256" key="16">
    <source>
        <dbReference type="PIRSR" id="PIRSR604439-5"/>
    </source>
</evidence>
<organism evidence="19 20">
    <name type="scientific">Candidatus Korobacter versatilis</name>
    <dbReference type="NCBI Taxonomy" id="658062"/>
    <lineage>
        <taxon>Bacteria</taxon>
        <taxon>Pseudomonadati</taxon>
        <taxon>Acidobacteriota</taxon>
        <taxon>Terriglobia</taxon>
        <taxon>Terriglobales</taxon>
        <taxon>Candidatus Korobacteraceae</taxon>
        <taxon>Candidatus Korobacter</taxon>
    </lineage>
</organism>
<dbReference type="EC" id="1.1.1.42" evidence="17"/>
<comment type="cofactor">
    <cofactor evidence="1">
        <name>Mn(2+)</name>
        <dbReference type="ChEBI" id="CHEBI:29035"/>
    </cofactor>
</comment>
<dbReference type="NCBIfam" id="NF005610">
    <property type="entry name" value="PRK07362.1"/>
    <property type="match status" value="1"/>
</dbReference>
<feature type="binding site" evidence="13">
    <location>
        <position position="441"/>
    </location>
    <ligand>
        <name>NADP(+)</name>
        <dbReference type="ChEBI" id="CHEBI:58349"/>
    </ligand>
</feature>
<dbReference type="GO" id="GO:0006099">
    <property type="term" value="P:tricarboxylic acid cycle"/>
    <property type="evidence" value="ECO:0007669"/>
    <property type="project" value="UniProtKB-UniRule"/>
</dbReference>
<comment type="caution">
    <text evidence="19">The sequence shown here is derived from an EMBL/GenBank/DDBJ whole genome shotgun (WGS) entry which is preliminary data.</text>
</comment>
<feature type="binding site" evidence="12">
    <location>
        <position position="114"/>
    </location>
    <ligand>
        <name>D-threo-isocitrate</name>
        <dbReference type="ChEBI" id="CHEBI:15562"/>
    </ligand>
</feature>
<feature type="binding site" evidence="12">
    <location>
        <position position="154"/>
    </location>
    <ligand>
        <name>D-threo-isocitrate</name>
        <dbReference type="ChEBI" id="CHEBI:15562"/>
    </ligand>
</feature>
<feature type="modified residue" description="N6-succinyllysine" evidence="16">
    <location>
        <position position="101"/>
    </location>
</feature>
<evidence type="ECO:0000256" key="2">
    <source>
        <dbReference type="ARBA" id="ARBA00007769"/>
    </source>
</evidence>
<evidence type="ECO:0000256" key="15">
    <source>
        <dbReference type="PIRSR" id="PIRSR604439-4"/>
    </source>
</evidence>
<dbReference type="GO" id="GO:0006097">
    <property type="term" value="P:glyoxylate cycle"/>
    <property type="evidence" value="ECO:0007669"/>
    <property type="project" value="UniProtKB-KW"/>
</dbReference>
<evidence type="ECO:0000256" key="11">
    <source>
        <dbReference type="ARBA" id="ARBA00023554"/>
    </source>
</evidence>
<feature type="modified residue" description="Phosphoserine" evidence="16">
    <location>
        <position position="114"/>
    </location>
</feature>
<accession>A0A932A6J7</accession>
<evidence type="ECO:0000259" key="18">
    <source>
        <dbReference type="SMART" id="SM01329"/>
    </source>
</evidence>
<feature type="binding site" evidence="14">
    <location>
        <position position="357"/>
    </location>
    <ligand>
        <name>Mg(2+)</name>
        <dbReference type="ChEBI" id="CHEBI:18420"/>
    </ligand>
</feature>
<dbReference type="NCBIfam" id="NF005425">
    <property type="entry name" value="PRK07006.1"/>
    <property type="match status" value="1"/>
</dbReference>
<dbReference type="NCBIfam" id="TIGR00183">
    <property type="entry name" value="prok_nadp_idh"/>
    <property type="match status" value="1"/>
</dbReference>
<evidence type="ECO:0000256" key="9">
    <source>
        <dbReference type="ARBA" id="ARBA00023002"/>
    </source>
</evidence>
<dbReference type="SMART" id="SM01329">
    <property type="entry name" value="Iso_dh"/>
    <property type="match status" value="1"/>
</dbReference>
<evidence type="ECO:0000256" key="8">
    <source>
        <dbReference type="ARBA" id="ARBA00022857"/>
    </source>
</evidence>
<feature type="binding site" evidence="13">
    <location>
        <position position="445"/>
    </location>
    <ligand>
        <name>NADP(+)</name>
        <dbReference type="ChEBI" id="CHEBI:58349"/>
    </ligand>
</feature>
<feature type="binding site" evidence="12">
    <location>
        <position position="116"/>
    </location>
    <ligand>
        <name>D-threo-isocitrate</name>
        <dbReference type="ChEBI" id="CHEBI:15562"/>
    </ligand>
</feature>
<feature type="binding site" evidence="13">
    <location>
        <begin position="389"/>
        <end position="395"/>
    </location>
    <ligand>
        <name>NADP(+)</name>
        <dbReference type="ChEBI" id="CHEBI:58349"/>
    </ligand>
</feature>
<dbReference type="EMBL" id="JACPNR010000004">
    <property type="protein sequence ID" value="MBI2677631.1"/>
    <property type="molecule type" value="Genomic_DNA"/>
</dbReference>